<name>A0A5J4X2C3_9EUKA</name>
<sequence>MGAPGTSINSLSIGERPESNLLSDEELQAKLDPLLMSLCFVRMKEIANIDLSVSIIDNEKHTAALLIQPKQSKKRDMMQEEQKILKNVQQRTFLLGLVQTLGVQNATANSIRHASSTELAAQGFDERTINVFTHHTLDSKMNKKFYVFAVNKEQDSITSALVKNDGEKQATQINSKQRGDEGVSDGDRLQQSPFTFSIPIISTQPIVEAESLNDRESAKLQNSQMQKDNQDIEPQNEAQNSSMTKDSDRATTAGAQK</sequence>
<dbReference type="Proteomes" id="UP000324800">
    <property type="component" value="Unassembled WGS sequence"/>
</dbReference>
<gene>
    <name evidence="2" type="ORF">EZS28_002980</name>
</gene>
<protein>
    <recommendedName>
        <fullName evidence="4">Tyr recombinase domain-containing protein</fullName>
    </recommendedName>
</protein>
<dbReference type="EMBL" id="SNRW01000381">
    <property type="protein sequence ID" value="KAA6401497.1"/>
    <property type="molecule type" value="Genomic_DNA"/>
</dbReference>
<reference evidence="2 3" key="1">
    <citation type="submission" date="2019-03" db="EMBL/GenBank/DDBJ databases">
        <title>Single cell metagenomics reveals metabolic interactions within the superorganism composed of flagellate Streblomastix strix and complex community of Bacteroidetes bacteria on its surface.</title>
        <authorList>
            <person name="Treitli S.C."/>
            <person name="Kolisko M."/>
            <person name="Husnik F."/>
            <person name="Keeling P."/>
            <person name="Hampl V."/>
        </authorList>
    </citation>
    <scope>NUCLEOTIDE SEQUENCE [LARGE SCALE GENOMIC DNA]</scope>
    <source>
        <strain evidence="2">ST1C</strain>
    </source>
</reference>
<evidence type="ECO:0000313" key="3">
    <source>
        <dbReference type="Proteomes" id="UP000324800"/>
    </source>
</evidence>
<accession>A0A5J4X2C3</accession>
<evidence type="ECO:0000256" key="1">
    <source>
        <dbReference type="SAM" id="MobiDB-lite"/>
    </source>
</evidence>
<comment type="caution">
    <text evidence="2">The sequence shown here is derived from an EMBL/GenBank/DDBJ whole genome shotgun (WGS) entry which is preliminary data.</text>
</comment>
<evidence type="ECO:0008006" key="4">
    <source>
        <dbReference type="Google" id="ProtNLM"/>
    </source>
</evidence>
<feature type="region of interest" description="Disordered" evidence="1">
    <location>
        <begin position="209"/>
        <end position="257"/>
    </location>
</feature>
<feature type="region of interest" description="Disordered" evidence="1">
    <location>
        <begin position="161"/>
        <end position="190"/>
    </location>
</feature>
<feature type="compositionally biased region" description="Basic and acidic residues" evidence="1">
    <location>
        <begin position="177"/>
        <end position="188"/>
    </location>
</feature>
<dbReference type="AlphaFoldDB" id="A0A5J4X2C3"/>
<feature type="compositionally biased region" description="Polar residues" evidence="1">
    <location>
        <begin position="219"/>
        <end position="244"/>
    </location>
</feature>
<organism evidence="2 3">
    <name type="scientific">Streblomastix strix</name>
    <dbReference type="NCBI Taxonomy" id="222440"/>
    <lineage>
        <taxon>Eukaryota</taxon>
        <taxon>Metamonada</taxon>
        <taxon>Preaxostyla</taxon>
        <taxon>Oxymonadida</taxon>
        <taxon>Streblomastigidae</taxon>
        <taxon>Streblomastix</taxon>
    </lineage>
</organism>
<evidence type="ECO:0000313" key="2">
    <source>
        <dbReference type="EMBL" id="KAA6401497.1"/>
    </source>
</evidence>
<proteinExistence type="predicted"/>